<accession>A0A261FVV9</accession>
<keyword evidence="1" id="KW-0812">Transmembrane</keyword>
<sequence length="194" mass="20582">MAEQNIRPHSHASRKAHPSAVAIAALILSIVSLCGVIALGLILALGVISPRSSVDASASTTSGSTVESQTGEPAVQESVAYVTDGLTEGDTWQNVHIRFVSLEKSGGTAILTYEATNNDDDNQMVGFTIEAFQSGMKIDQNYDVSTDYPTLQPGASTTLQVGFTLTDETAPVTIEVDYLGKDLQGKISTEYRLE</sequence>
<protein>
    <recommendedName>
        <fullName evidence="2">DUF5067 domain-containing protein</fullName>
    </recommendedName>
</protein>
<dbReference type="InterPro" id="IPR031989">
    <property type="entry name" value="DUF5067"/>
</dbReference>
<dbReference type="RefSeq" id="WP_072725366.1">
    <property type="nucleotide sequence ID" value="NZ_BDIS01000015.1"/>
</dbReference>
<keyword evidence="4" id="KW-1185">Reference proteome</keyword>
<reference evidence="3 4" key="1">
    <citation type="journal article" date="2017" name="BMC Genomics">
        <title>Comparative genomic and phylogenomic analyses of the Bifidobacteriaceae family.</title>
        <authorList>
            <person name="Lugli G.A."/>
            <person name="Milani C."/>
            <person name="Turroni F."/>
            <person name="Duranti S."/>
            <person name="Mancabelli L."/>
            <person name="Mangifesta M."/>
            <person name="Ferrario C."/>
            <person name="Modesto M."/>
            <person name="Mattarelli P."/>
            <person name="Jiri K."/>
            <person name="van Sinderen D."/>
            <person name="Ventura M."/>
        </authorList>
    </citation>
    <scope>NUCLEOTIDE SEQUENCE [LARGE SCALE GENOMIC DNA]</scope>
    <source>
        <strain evidence="3 4">DSM 28807</strain>
    </source>
</reference>
<dbReference type="Proteomes" id="UP000216352">
    <property type="component" value="Unassembled WGS sequence"/>
</dbReference>
<dbReference type="Pfam" id="PF16729">
    <property type="entry name" value="DUF5067"/>
    <property type="match status" value="1"/>
</dbReference>
<dbReference type="EMBL" id="MWWX01000001">
    <property type="protein sequence ID" value="OZG63309.1"/>
    <property type="molecule type" value="Genomic_DNA"/>
</dbReference>
<keyword evidence="1" id="KW-0472">Membrane</keyword>
<name>A0A261FVV9_9BIFI</name>
<feature type="transmembrane region" description="Helical" evidence="1">
    <location>
        <begin position="21"/>
        <end position="48"/>
    </location>
</feature>
<evidence type="ECO:0000259" key="2">
    <source>
        <dbReference type="Pfam" id="PF16729"/>
    </source>
</evidence>
<proteinExistence type="predicted"/>
<organism evidence="3 4">
    <name type="scientific">Bifidobacterium lemurum</name>
    <dbReference type="NCBI Taxonomy" id="1603886"/>
    <lineage>
        <taxon>Bacteria</taxon>
        <taxon>Bacillati</taxon>
        <taxon>Actinomycetota</taxon>
        <taxon>Actinomycetes</taxon>
        <taxon>Bifidobacteriales</taxon>
        <taxon>Bifidobacteriaceae</taxon>
        <taxon>Bifidobacterium</taxon>
    </lineage>
</organism>
<comment type="caution">
    <text evidence="3">The sequence shown here is derived from an EMBL/GenBank/DDBJ whole genome shotgun (WGS) entry which is preliminary data.</text>
</comment>
<feature type="domain" description="DUF5067" evidence="2">
    <location>
        <begin position="108"/>
        <end position="176"/>
    </location>
</feature>
<keyword evidence="1" id="KW-1133">Transmembrane helix</keyword>
<evidence type="ECO:0000313" key="3">
    <source>
        <dbReference type="EMBL" id="OZG63309.1"/>
    </source>
</evidence>
<gene>
    <name evidence="3" type="ORF">BLEM_0012</name>
</gene>
<dbReference type="AlphaFoldDB" id="A0A261FVV9"/>
<evidence type="ECO:0000313" key="4">
    <source>
        <dbReference type="Proteomes" id="UP000216352"/>
    </source>
</evidence>
<evidence type="ECO:0000256" key="1">
    <source>
        <dbReference type="SAM" id="Phobius"/>
    </source>
</evidence>